<dbReference type="EMBL" id="FQVG01000048">
    <property type="protein sequence ID" value="SHF26594.1"/>
    <property type="molecule type" value="Genomic_DNA"/>
</dbReference>
<evidence type="ECO:0000313" key="2">
    <source>
        <dbReference type="EMBL" id="SHF26594.1"/>
    </source>
</evidence>
<keyword evidence="1" id="KW-0812">Transmembrane</keyword>
<proteinExistence type="predicted"/>
<keyword evidence="3" id="KW-1185">Reference proteome</keyword>
<evidence type="ECO:0000313" key="3">
    <source>
        <dbReference type="Proteomes" id="UP000184423"/>
    </source>
</evidence>
<evidence type="ECO:0000256" key="1">
    <source>
        <dbReference type="SAM" id="Phobius"/>
    </source>
</evidence>
<dbReference type="AlphaFoldDB" id="A0A1M5A8U0"/>
<dbReference type="Proteomes" id="UP000184423">
    <property type="component" value="Unassembled WGS sequence"/>
</dbReference>
<keyword evidence="1" id="KW-0472">Membrane</keyword>
<keyword evidence="1" id="KW-1133">Transmembrane helix</keyword>
<organism evidence="2 3">
    <name type="scientific">Caloramator proteoclasticus DSM 10124</name>
    <dbReference type="NCBI Taxonomy" id="1121262"/>
    <lineage>
        <taxon>Bacteria</taxon>
        <taxon>Bacillati</taxon>
        <taxon>Bacillota</taxon>
        <taxon>Clostridia</taxon>
        <taxon>Eubacteriales</taxon>
        <taxon>Clostridiaceae</taxon>
        <taxon>Caloramator</taxon>
    </lineage>
</organism>
<name>A0A1M5A8U0_9CLOT</name>
<feature type="transmembrane region" description="Helical" evidence="1">
    <location>
        <begin position="29"/>
        <end position="46"/>
    </location>
</feature>
<gene>
    <name evidence="2" type="ORF">SAMN02746091_02131</name>
</gene>
<sequence length="353" mass="40918">MLILLFAVLWGILLCLLLSAPFPYTPLFTVLFIISITVLVSAKKMLIINKKYIIYSVAVFIFSYILTCYVIFKPPSQDFINFGTISQNKRAVIFLCEGEMEKYTPYYTNYFLQDKPFYLKPIYSYRIKKIYSELEVNSKNNNLSLIARDVKSSILSYKPYYFYIAYLGYTPSLSDAITYAVNDGCSEIIIINYTSDNNLFEKTKKFVDYNKLTSNGISIKFSKSVQETGEFQQYITEKIINMPAKFDGIILLTKNSEVATIIKSHLNEHFRKDDIFLITDDLDYGINYFIKKQCSNILYVCLDESSSGIMTEYFYPKIALKYSDKIKIVGIKDWGYDKLLVKAAIKCFLENEK</sequence>
<accession>A0A1M5A8U0</accession>
<dbReference type="RefSeq" id="WP_027307697.1">
    <property type="nucleotide sequence ID" value="NZ_FQVG01000048.1"/>
</dbReference>
<reference evidence="3" key="1">
    <citation type="submission" date="2016-11" db="EMBL/GenBank/DDBJ databases">
        <authorList>
            <person name="Varghese N."/>
            <person name="Submissions S."/>
        </authorList>
    </citation>
    <scope>NUCLEOTIDE SEQUENCE [LARGE SCALE GENOMIC DNA]</scope>
    <source>
        <strain evidence="3">DSM 10124</strain>
    </source>
</reference>
<protein>
    <submittedName>
        <fullName evidence="2">Uncharacterized protein</fullName>
    </submittedName>
</protein>
<feature type="transmembrane region" description="Helical" evidence="1">
    <location>
        <begin position="53"/>
        <end position="72"/>
    </location>
</feature>